<evidence type="ECO:0000256" key="4">
    <source>
        <dbReference type="ARBA" id="ARBA00023002"/>
    </source>
</evidence>
<sequence length="174" mass="20204">MAKILMLYGSIDGQTKKICLEIERCLREGGDDVVSGDVIFFSKTLKDYDKIILASSIRYGKHHPKILSLIEEDSEFLNKIKSVFISVNLVARKPEKRTKETNPYVSKFFRRSSWSPNLIGIFAGALDYSRYSFWDKYMIKLIMIITKGPVFSNLPIEYTDWDQVRDFAEEIKKL</sequence>
<comment type="cofactor">
    <cofactor evidence="7">
        <name>FMN</name>
        <dbReference type="ChEBI" id="CHEBI:58210"/>
    </cofactor>
    <text evidence="7">Binds 1 FMN non-covalently per subunit.</text>
</comment>
<evidence type="ECO:0000256" key="1">
    <source>
        <dbReference type="ARBA" id="ARBA00022630"/>
    </source>
</evidence>
<keyword evidence="7" id="KW-1003">Cell membrane</keyword>
<dbReference type="EMBL" id="BMFD01000003">
    <property type="protein sequence ID" value="GGC34506.1"/>
    <property type="molecule type" value="Genomic_DNA"/>
</dbReference>
<evidence type="ECO:0000313" key="9">
    <source>
        <dbReference type="EMBL" id="GGC34506.1"/>
    </source>
</evidence>
<comment type="catalytic activity">
    <reaction evidence="7">
        <text>protoporphyrinogen IX + 3 a ubiquinone = protoporphyrin IX + 3 a ubiquinol</text>
        <dbReference type="Rhea" id="RHEA:63936"/>
        <dbReference type="Rhea" id="RHEA-COMP:9565"/>
        <dbReference type="Rhea" id="RHEA-COMP:9566"/>
        <dbReference type="ChEBI" id="CHEBI:16389"/>
        <dbReference type="ChEBI" id="CHEBI:17976"/>
        <dbReference type="ChEBI" id="CHEBI:57306"/>
        <dbReference type="ChEBI" id="CHEBI:57307"/>
    </reaction>
</comment>
<dbReference type="SUPFAM" id="SSF52218">
    <property type="entry name" value="Flavoproteins"/>
    <property type="match status" value="1"/>
</dbReference>
<name>A0ABQ1MAZ5_9BACT</name>
<comment type="function">
    <text evidence="7">Catalyzes the 6-electron oxidation of protoporphyrinogen IX to form protoporphyrin IX; under anaerobic conditions uses menaquinone as an electron acceptor, under aerobic conditions uses ubiquinone as an electron acceptor.</text>
</comment>
<keyword evidence="4 7" id="KW-0560">Oxidoreductase</keyword>
<protein>
    <recommendedName>
        <fullName evidence="7">Protoporphyrinogen IX dehydrogenase [quinone]</fullName>
        <ecNumber evidence="7">1.3.5.3</ecNumber>
    </recommendedName>
    <alternativeName>
        <fullName evidence="7">Protoporphyrinogen IX dehydrogenase [menaquinone]</fullName>
    </alternativeName>
    <alternativeName>
        <fullName evidence="7">Protoporphyrinogen IX dehydrogenase [ubiquinone]</fullName>
    </alternativeName>
    <alternativeName>
        <fullName evidence="7">Protoporphyrinogen oxidase</fullName>
        <shortName evidence="7">PPO</shortName>
    </alternativeName>
</protein>
<organism evidence="9 10">
    <name type="scientific">Belliella aquatica</name>
    <dbReference type="NCBI Taxonomy" id="1323734"/>
    <lineage>
        <taxon>Bacteria</taxon>
        <taxon>Pseudomonadati</taxon>
        <taxon>Bacteroidota</taxon>
        <taxon>Cytophagia</taxon>
        <taxon>Cytophagales</taxon>
        <taxon>Cyclobacteriaceae</taxon>
        <taxon>Belliella</taxon>
    </lineage>
</organism>
<comment type="catalytic activity">
    <reaction evidence="7">
        <text>protoporphyrinogen IX + 3 a quinone = protoporphyrin IX + 3 a quinol</text>
        <dbReference type="Rhea" id="RHEA:65032"/>
        <dbReference type="ChEBI" id="CHEBI:24646"/>
        <dbReference type="ChEBI" id="CHEBI:57306"/>
        <dbReference type="ChEBI" id="CHEBI:57307"/>
        <dbReference type="ChEBI" id="CHEBI:132124"/>
        <dbReference type="EC" id="1.3.5.3"/>
    </reaction>
</comment>
<keyword evidence="1 7" id="KW-0285">Flavoprotein</keyword>
<dbReference type="Proteomes" id="UP000635885">
    <property type="component" value="Unassembled WGS sequence"/>
</dbReference>
<dbReference type="HAMAP" id="MF_00853">
    <property type="entry name" value="HemG"/>
    <property type="match status" value="1"/>
</dbReference>
<evidence type="ECO:0000313" key="10">
    <source>
        <dbReference type="Proteomes" id="UP000635885"/>
    </source>
</evidence>
<dbReference type="EC" id="1.3.5.3" evidence="7"/>
<evidence type="ECO:0000256" key="6">
    <source>
        <dbReference type="ARBA" id="ARBA00023244"/>
    </source>
</evidence>
<dbReference type="Gene3D" id="3.40.50.360">
    <property type="match status" value="1"/>
</dbReference>
<evidence type="ECO:0000256" key="2">
    <source>
        <dbReference type="ARBA" id="ARBA00022643"/>
    </source>
</evidence>
<keyword evidence="2 7" id="KW-0288">FMN</keyword>
<dbReference type="Pfam" id="PF12724">
    <property type="entry name" value="Flavodoxin_5"/>
    <property type="match status" value="1"/>
</dbReference>
<keyword evidence="6 7" id="KW-0627">Porphyrin biosynthesis</keyword>
<gene>
    <name evidence="7" type="primary">hemG</name>
    <name evidence="9" type="ORF">GCM10010993_11810</name>
</gene>
<keyword evidence="10" id="KW-1185">Reference proteome</keyword>
<comment type="similarity">
    <text evidence="7">Belongs to the HemG family.</text>
</comment>
<accession>A0ABQ1MAZ5</accession>
<dbReference type="RefSeq" id="WP_188440676.1">
    <property type="nucleotide sequence ID" value="NZ_BMFD01000003.1"/>
</dbReference>
<dbReference type="InterPro" id="IPR044264">
    <property type="entry name" value="HemG"/>
</dbReference>
<evidence type="ECO:0000256" key="3">
    <source>
        <dbReference type="ARBA" id="ARBA00022741"/>
    </source>
</evidence>
<comment type="pathway">
    <text evidence="7">Porphyrin-containing compound metabolism; protoporphyrin-IX biosynthesis; protoporphyrin-IX from protoporphyrinogen-IX: step 1/1.</text>
</comment>
<comment type="catalytic activity">
    <reaction evidence="7">
        <text>protoporphyrinogen IX + 3 a menaquinone = protoporphyrin IX + 3 a menaquinol</text>
        <dbReference type="Rhea" id="RHEA:27409"/>
        <dbReference type="Rhea" id="RHEA-COMP:9537"/>
        <dbReference type="Rhea" id="RHEA-COMP:9539"/>
        <dbReference type="ChEBI" id="CHEBI:16374"/>
        <dbReference type="ChEBI" id="CHEBI:18151"/>
        <dbReference type="ChEBI" id="CHEBI:57306"/>
        <dbReference type="ChEBI" id="CHEBI:57307"/>
        <dbReference type="EC" id="1.3.5.3"/>
    </reaction>
</comment>
<proteinExistence type="inferred from homology"/>
<feature type="domain" description="Flavodoxin" evidence="8">
    <location>
        <begin position="5"/>
        <end position="149"/>
    </location>
</feature>
<comment type="subcellular location">
    <subcellularLocation>
        <location evidence="7">Cell membrane</location>
        <topology evidence="7">Peripheral membrane protein</topology>
    </subcellularLocation>
</comment>
<dbReference type="InterPro" id="IPR052200">
    <property type="entry name" value="Protoporphyrinogen_IX_DH"/>
</dbReference>
<dbReference type="PANTHER" id="PTHR38030">
    <property type="entry name" value="PROTOPORPHYRINOGEN IX DEHYDROGENASE [MENAQUINONE]"/>
    <property type="match status" value="1"/>
</dbReference>
<dbReference type="InterPro" id="IPR026816">
    <property type="entry name" value="Flavodoxin_dom"/>
</dbReference>
<keyword evidence="3 7" id="KW-0547">Nucleotide-binding</keyword>
<evidence type="ECO:0000259" key="8">
    <source>
        <dbReference type="Pfam" id="PF12724"/>
    </source>
</evidence>
<keyword evidence="5" id="KW-0472">Membrane</keyword>
<comment type="caution">
    <text evidence="9">The sequence shown here is derived from an EMBL/GenBank/DDBJ whole genome shotgun (WGS) entry which is preliminary data.</text>
</comment>
<dbReference type="NCBIfam" id="NF008316">
    <property type="entry name" value="PRK11104.1"/>
    <property type="match status" value="1"/>
</dbReference>
<dbReference type="InterPro" id="IPR029039">
    <property type="entry name" value="Flavoprotein-like_sf"/>
</dbReference>
<evidence type="ECO:0000256" key="7">
    <source>
        <dbReference type="HAMAP-Rule" id="MF_00853"/>
    </source>
</evidence>
<dbReference type="PANTHER" id="PTHR38030:SF2">
    <property type="entry name" value="PROTOPORPHYRINOGEN IX DEHYDROGENASE [QUINONE]"/>
    <property type="match status" value="1"/>
</dbReference>
<evidence type="ECO:0000256" key="5">
    <source>
        <dbReference type="ARBA" id="ARBA00023136"/>
    </source>
</evidence>
<reference evidence="10" key="1">
    <citation type="journal article" date="2019" name="Int. J. Syst. Evol. Microbiol.">
        <title>The Global Catalogue of Microorganisms (GCM) 10K type strain sequencing project: providing services to taxonomists for standard genome sequencing and annotation.</title>
        <authorList>
            <consortium name="The Broad Institute Genomics Platform"/>
            <consortium name="The Broad Institute Genome Sequencing Center for Infectious Disease"/>
            <person name="Wu L."/>
            <person name="Ma J."/>
        </authorList>
    </citation>
    <scope>NUCLEOTIDE SEQUENCE [LARGE SCALE GENOMIC DNA]</scope>
    <source>
        <strain evidence="10">CGMCC 1.12479</strain>
    </source>
</reference>